<reference evidence="1 2" key="1">
    <citation type="submission" date="2018-10" db="EMBL/GenBank/DDBJ databases">
        <title>Draft genome sequence of Bacillus salarius IM0101, isolated from a hypersaline soil in Inner Mongolia, China.</title>
        <authorList>
            <person name="Yamprayoonswat W."/>
            <person name="Boonvisut S."/>
            <person name="Jumpathong W."/>
            <person name="Sittihan S."/>
            <person name="Ruangsuj P."/>
            <person name="Wanthongcharoen S."/>
            <person name="Thongpramul N."/>
            <person name="Pimmason S."/>
            <person name="Yu B."/>
            <person name="Yasawong M."/>
        </authorList>
    </citation>
    <scope>NUCLEOTIDE SEQUENCE [LARGE SCALE GENOMIC DNA]</scope>
    <source>
        <strain evidence="1 2">IM0101</strain>
    </source>
</reference>
<keyword evidence="2" id="KW-1185">Reference proteome</keyword>
<dbReference type="EMBL" id="RBVX01000022">
    <property type="protein sequence ID" value="RSL31641.1"/>
    <property type="molecule type" value="Genomic_DNA"/>
</dbReference>
<dbReference type="RefSeq" id="WP_125558163.1">
    <property type="nucleotide sequence ID" value="NZ_RBVX01000022.1"/>
</dbReference>
<proteinExistence type="predicted"/>
<evidence type="ECO:0000313" key="2">
    <source>
        <dbReference type="Proteomes" id="UP000275076"/>
    </source>
</evidence>
<gene>
    <name evidence="1" type="ORF">D7Z54_19550</name>
</gene>
<dbReference type="AlphaFoldDB" id="A0A3R9WQU6"/>
<sequence>MGTPVHDRKRQVQYVKQRVHLIQQMLEQMENSEDMQPADLDRLHDLFNKTQIKIEQFKQDWN</sequence>
<organism evidence="1 2">
    <name type="scientific">Salibacterium salarium</name>
    <dbReference type="NCBI Taxonomy" id="284579"/>
    <lineage>
        <taxon>Bacteria</taxon>
        <taxon>Bacillati</taxon>
        <taxon>Bacillota</taxon>
        <taxon>Bacilli</taxon>
        <taxon>Bacillales</taxon>
        <taxon>Bacillaceae</taxon>
    </lineage>
</organism>
<evidence type="ECO:0000313" key="1">
    <source>
        <dbReference type="EMBL" id="RSL31641.1"/>
    </source>
</evidence>
<protein>
    <submittedName>
        <fullName evidence="1">Uncharacterized protein</fullName>
    </submittedName>
</protein>
<name>A0A3R9WQU6_9BACI</name>
<comment type="caution">
    <text evidence="1">The sequence shown here is derived from an EMBL/GenBank/DDBJ whole genome shotgun (WGS) entry which is preliminary data.</text>
</comment>
<dbReference type="Proteomes" id="UP000275076">
    <property type="component" value="Unassembled WGS sequence"/>
</dbReference>
<dbReference type="NCBIfam" id="NF040878">
    <property type="entry name" value="SE1561_fam"/>
    <property type="match status" value="1"/>
</dbReference>
<dbReference type="OrthoDB" id="2990422at2"/>
<dbReference type="InterPro" id="IPR047670">
    <property type="entry name" value="YfjT-like"/>
</dbReference>
<accession>A0A3R9WQU6</accession>